<evidence type="ECO:0000256" key="2">
    <source>
        <dbReference type="ARBA" id="ARBA00022679"/>
    </source>
</evidence>
<evidence type="ECO:0000313" key="7">
    <source>
        <dbReference type="Proteomes" id="UP001228690"/>
    </source>
</evidence>
<evidence type="ECO:0000256" key="3">
    <source>
        <dbReference type="ARBA" id="ARBA00022691"/>
    </source>
</evidence>
<dbReference type="PANTHER" id="PTHR33603">
    <property type="entry name" value="METHYLTRANSFERASE"/>
    <property type="match status" value="1"/>
</dbReference>
<dbReference type="Gene3D" id="3.40.1280.10">
    <property type="match status" value="1"/>
</dbReference>
<keyword evidence="5" id="KW-0963">Cytoplasm</keyword>
<dbReference type="Proteomes" id="UP001228690">
    <property type="component" value="Chromosome"/>
</dbReference>
<keyword evidence="1 5" id="KW-0489">Methyltransferase</keyword>
<dbReference type="CDD" id="cd18081">
    <property type="entry name" value="RlmH-like"/>
    <property type="match status" value="1"/>
</dbReference>
<dbReference type="PANTHER" id="PTHR33603:SF1">
    <property type="entry name" value="RIBOSOMAL RNA LARGE SUBUNIT METHYLTRANSFERASE H"/>
    <property type="match status" value="1"/>
</dbReference>
<comment type="subunit">
    <text evidence="5">Homodimer.</text>
</comment>
<comment type="catalytic activity">
    <reaction evidence="5">
        <text>pseudouridine(1915) in 23S rRNA + S-adenosyl-L-methionine = N(3)-methylpseudouridine(1915) in 23S rRNA + S-adenosyl-L-homocysteine + H(+)</text>
        <dbReference type="Rhea" id="RHEA:42752"/>
        <dbReference type="Rhea" id="RHEA-COMP:10221"/>
        <dbReference type="Rhea" id="RHEA-COMP:10222"/>
        <dbReference type="ChEBI" id="CHEBI:15378"/>
        <dbReference type="ChEBI" id="CHEBI:57856"/>
        <dbReference type="ChEBI" id="CHEBI:59789"/>
        <dbReference type="ChEBI" id="CHEBI:65314"/>
        <dbReference type="ChEBI" id="CHEBI:74486"/>
        <dbReference type="EC" id="2.1.1.177"/>
    </reaction>
</comment>
<name>A0ABY8MH60_9SPIO</name>
<accession>A0ABY8MH60</accession>
<sequence length="159" mass="18172">MTIRILAVGKLAKSYLREGVEDYSGRIRRHCKFEILEVPEQDGKCNEPYLREDRLLFDKIDKPAWQNGYCIALSPTCQERQLYSSEKLAARLAALQSQGHSSFCFIIGGTNGLGPAVLERADLQLSFSPLTFPHQLFRLMLCEQIYRCLKINSGQTYHK</sequence>
<reference evidence="6 7" key="1">
    <citation type="submission" date="2023-04" db="EMBL/GenBank/DDBJ databases">
        <title>Spirochaete genome identified in red abalone sample constitutes a novel genus.</title>
        <authorList>
            <person name="Sharma S.P."/>
            <person name="Purcell C.M."/>
            <person name="Hyde J.R."/>
            <person name="Severin A.J."/>
        </authorList>
    </citation>
    <scope>NUCLEOTIDE SEQUENCE [LARGE SCALE GENOMIC DNA]</scope>
    <source>
        <strain evidence="6 7">SP-2023</strain>
    </source>
</reference>
<evidence type="ECO:0000313" key="6">
    <source>
        <dbReference type="EMBL" id="WGK68890.1"/>
    </source>
</evidence>
<dbReference type="SUPFAM" id="SSF75217">
    <property type="entry name" value="alpha/beta knot"/>
    <property type="match status" value="1"/>
</dbReference>
<keyword evidence="5" id="KW-0698">rRNA processing</keyword>
<feature type="binding site" evidence="5">
    <location>
        <begin position="127"/>
        <end position="132"/>
    </location>
    <ligand>
        <name>S-adenosyl-L-methionine</name>
        <dbReference type="ChEBI" id="CHEBI:59789"/>
    </ligand>
</feature>
<evidence type="ECO:0000256" key="4">
    <source>
        <dbReference type="ARBA" id="ARBA00038303"/>
    </source>
</evidence>
<proteinExistence type="inferred from homology"/>
<comment type="similarity">
    <text evidence="4 5">Belongs to the RNA methyltransferase RlmH family.</text>
</comment>
<dbReference type="PIRSF" id="PIRSF004505">
    <property type="entry name" value="MT_bac"/>
    <property type="match status" value="1"/>
</dbReference>
<evidence type="ECO:0000256" key="5">
    <source>
        <dbReference type="HAMAP-Rule" id="MF_00658"/>
    </source>
</evidence>
<keyword evidence="2 5" id="KW-0808">Transferase</keyword>
<organism evidence="6 7">
    <name type="scientific">Candidatus Haliotispira prima</name>
    <dbReference type="NCBI Taxonomy" id="3034016"/>
    <lineage>
        <taxon>Bacteria</taxon>
        <taxon>Pseudomonadati</taxon>
        <taxon>Spirochaetota</taxon>
        <taxon>Spirochaetia</taxon>
        <taxon>Spirochaetales</taxon>
        <taxon>Spirochaetaceae</taxon>
        <taxon>Candidatus Haliotispira</taxon>
    </lineage>
</organism>
<dbReference type="RefSeq" id="WP_326927077.1">
    <property type="nucleotide sequence ID" value="NZ_CP123443.1"/>
</dbReference>
<comment type="function">
    <text evidence="5">Specifically methylates the pseudouridine at position 1915 (m3Psi1915) in 23S rRNA.</text>
</comment>
<protein>
    <recommendedName>
        <fullName evidence="5">Ribosomal RNA large subunit methyltransferase H</fullName>
        <ecNumber evidence="5">2.1.1.177</ecNumber>
    </recommendedName>
    <alternativeName>
        <fullName evidence="5">23S rRNA (pseudouridine1915-N3)-methyltransferase</fullName>
    </alternativeName>
    <alternativeName>
        <fullName evidence="5">23S rRNA m3Psi1915 methyltransferase</fullName>
    </alternativeName>
    <alternativeName>
        <fullName evidence="5">rRNA (pseudouridine-N3-)-methyltransferase RlmH</fullName>
    </alternativeName>
</protein>
<dbReference type="InterPro" id="IPR029026">
    <property type="entry name" value="tRNA_m1G_MTases_N"/>
</dbReference>
<gene>
    <name evidence="5" type="primary">rlmH</name>
    <name evidence="6" type="ORF">P0082_10440</name>
</gene>
<dbReference type="EMBL" id="CP123443">
    <property type="protein sequence ID" value="WGK68890.1"/>
    <property type="molecule type" value="Genomic_DNA"/>
</dbReference>
<keyword evidence="7" id="KW-1185">Reference proteome</keyword>
<dbReference type="InterPro" id="IPR029028">
    <property type="entry name" value="Alpha/beta_knot_MTases"/>
</dbReference>
<comment type="subcellular location">
    <subcellularLocation>
        <location evidence="5">Cytoplasm</location>
    </subcellularLocation>
</comment>
<dbReference type="InterPro" id="IPR003742">
    <property type="entry name" value="RlmH-like"/>
</dbReference>
<dbReference type="Pfam" id="PF02590">
    <property type="entry name" value="SPOUT_MTase"/>
    <property type="match status" value="1"/>
</dbReference>
<evidence type="ECO:0000256" key="1">
    <source>
        <dbReference type="ARBA" id="ARBA00022603"/>
    </source>
</evidence>
<dbReference type="EC" id="2.1.1.177" evidence="5"/>
<keyword evidence="3 5" id="KW-0949">S-adenosyl-L-methionine</keyword>
<feature type="binding site" evidence="5">
    <location>
        <position position="73"/>
    </location>
    <ligand>
        <name>S-adenosyl-L-methionine</name>
        <dbReference type="ChEBI" id="CHEBI:59789"/>
    </ligand>
</feature>
<dbReference type="HAMAP" id="MF_00658">
    <property type="entry name" value="23SrRNA_methyltr_H"/>
    <property type="match status" value="1"/>
</dbReference>
<feature type="binding site" evidence="5">
    <location>
        <position position="108"/>
    </location>
    <ligand>
        <name>S-adenosyl-L-methionine</name>
        <dbReference type="ChEBI" id="CHEBI:59789"/>
    </ligand>
</feature>